<dbReference type="STRING" id="455432.AWN90_32300"/>
<dbReference type="InterPro" id="IPR041881">
    <property type="entry name" value="PqqD_sf"/>
</dbReference>
<dbReference type="Gene3D" id="1.10.10.1150">
    <property type="entry name" value="Coenzyme PQQ synthesis protein D (PqqD)"/>
    <property type="match status" value="1"/>
</dbReference>
<reference evidence="1 2" key="1">
    <citation type="submission" date="2016-04" db="EMBL/GenBank/DDBJ databases">
        <authorList>
            <person name="Evans L.H."/>
            <person name="Alamgir A."/>
            <person name="Owens N."/>
            <person name="Weber N.D."/>
            <person name="Virtaneva K."/>
            <person name="Barbian K."/>
            <person name="Babar A."/>
            <person name="Rosenke K."/>
        </authorList>
    </citation>
    <scope>NUCLEOTIDE SEQUENCE [LARGE SCALE GENOMIC DNA]</scope>
    <source>
        <strain evidence="1 2">IFM 0406</strain>
    </source>
</reference>
<name>A0A164MGK9_9NOCA</name>
<dbReference type="NCBIfam" id="NF033530">
    <property type="entry name" value="lasso_PqqD_Strm"/>
    <property type="match status" value="1"/>
</dbReference>
<keyword evidence="2" id="KW-1185">Reference proteome</keyword>
<accession>A0A164MGK9</accession>
<dbReference type="InterPro" id="IPR008792">
    <property type="entry name" value="PQQD"/>
</dbReference>
<dbReference type="OrthoDB" id="5195143at2"/>
<evidence type="ECO:0000313" key="2">
    <source>
        <dbReference type="Proteomes" id="UP000076512"/>
    </source>
</evidence>
<organism evidence="1 2">
    <name type="scientific">Nocardia terpenica</name>
    <dbReference type="NCBI Taxonomy" id="455432"/>
    <lineage>
        <taxon>Bacteria</taxon>
        <taxon>Bacillati</taxon>
        <taxon>Actinomycetota</taxon>
        <taxon>Actinomycetes</taxon>
        <taxon>Mycobacteriales</taxon>
        <taxon>Nocardiaceae</taxon>
        <taxon>Nocardia</taxon>
    </lineage>
</organism>
<dbReference type="AlphaFoldDB" id="A0A164MGK9"/>
<dbReference type="Proteomes" id="UP000076512">
    <property type="component" value="Unassembled WGS sequence"/>
</dbReference>
<dbReference type="EMBL" id="LWGR01000007">
    <property type="protein sequence ID" value="KZM73341.1"/>
    <property type="molecule type" value="Genomic_DNA"/>
</dbReference>
<gene>
    <name evidence="1" type="ORF">AWN90_32300</name>
</gene>
<protein>
    <recommendedName>
        <fullName evidence="3">Lasso peptide biosynthesis PqqD family chaperone</fullName>
    </recommendedName>
</protein>
<comment type="caution">
    <text evidence="1">The sequence shown here is derived from an EMBL/GenBank/DDBJ whole genome shotgun (WGS) entry which is preliminary data.</text>
</comment>
<evidence type="ECO:0008006" key="3">
    <source>
        <dbReference type="Google" id="ProtNLM"/>
    </source>
</evidence>
<dbReference type="Pfam" id="PF05402">
    <property type="entry name" value="PqqD"/>
    <property type="match status" value="1"/>
</dbReference>
<proteinExistence type="predicted"/>
<sequence>MIVRLRSTVTIADTEDGVVLLDRRTGRYFQLNVTGSQILRTLLDGSTIDAAVTALTASHGIGQDRARADVGKLIDRLSRARLVAVS</sequence>
<evidence type="ECO:0000313" key="1">
    <source>
        <dbReference type="EMBL" id="KZM73341.1"/>
    </source>
</evidence>